<accession>A0A540V8C0</accession>
<evidence type="ECO:0000313" key="2">
    <source>
        <dbReference type="Proteomes" id="UP000315400"/>
    </source>
</evidence>
<organism evidence="1 2">
    <name type="scientific">Spiribacter salinus</name>
    <dbReference type="NCBI Taxonomy" id="1335746"/>
    <lineage>
        <taxon>Bacteria</taxon>
        <taxon>Pseudomonadati</taxon>
        <taxon>Pseudomonadota</taxon>
        <taxon>Gammaproteobacteria</taxon>
        <taxon>Chromatiales</taxon>
        <taxon>Ectothiorhodospiraceae</taxon>
        <taxon>Spiribacter</taxon>
    </lineage>
</organism>
<dbReference type="InterPro" id="IPR021679">
    <property type="entry name" value="Toxin_endonuclease_YhaV"/>
</dbReference>
<comment type="caution">
    <text evidence="1">The sequence shown here is derived from an EMBL/GenBank/DDBJ whole genome shotgun (WGS) entry which is preliminary data.</text>
</comment>
<name>A0A540V8C0_9GAMM</name>
<gene>
    <name evidence="1" type="ORF">FKY71_18570</name>
</gene>
<reference evidence="1 2" key="1">
    <citation type="submission" date="2019-06" db="EMBL/GenBank/DDBJ databases">
        <title>Metagenome assembled Genome of Spiribacter salinus SL48-SHIP from the microbial mat of Salt Lake 48 (Novosibirsk region, Russia).</title>
        <authorList>
            <person name="Shipova A."/>
            <person name="Rozanov A.S."/>
            <person name="Bryanskaya A.V."/>
            <person name="Peltek S.E."/>
        </authorList>
    </citation>
    <scope>NUCLEOTIDE SEQUENCE [LARGE SCALE GENOMIC DNA]</scope>
    <source>
        <strain evidence="1">SL48-SHIP-2</strain>
    </source>
</reference>
<dbReference type="EMBL" id="VIFK01000512">
    <property type="protein sequence ID" value="TQE92982.1"/>
    <property type="molecule type" value="Genomic_DNA"/>
</dbReference>
<sequence length="151" mass="17813">MRRHGWILLFHDGIVEQLQKLHEASDRARRKNPKGYQGNANVRLFRALTELMLEVVPSDPGRAEYRQGNTLGPAFRHWRRAKIGRRFRLFFRYDSRSRTIVFAWVNDQQTLRAVGSKSDPYAVFQKMLKRGNPPGDWKTLVEASRTDWKME</sequence>
<dbReference type="GO" id="GO:0004540">
    <property type="term" value="F:RNA nuclease activity"/>
    <property type="evidence" value="ECO:0007669"/>
    <property type="project" value="InterPro"/>
</dbReference>
<dbReference type="GO" id="GO:0110001">
    <property type="term" value="C:toxin-antitoxin complex"/>
    <property type="evidence" value="ECO:0007669"/>
    <property type="project" value="InterPro"/>
</dbReference>
<evidence type="ECO:0000313" key="1">
    <source>
        <dbReference type="EMBL" id="TQE92982.1"/>
    </source>
</evidence>
<dbReference type="AlphaFoldDB" id="A0A540V8C0"/>
<proteinExistence type="predicted"/>
<protein>
    <submittedName>
        <fullName evidence="1">Type II toxin-antitoxin system YhaV family toxin</fullName>
    </submittedName>
</protein>
<dbReference type="Pfam" id="PF11663">
    <property type="entry name" value="Toxin_YhaV"/>
    <property type="match status" value="1"/>
</dbReference>
<dbReference type="Proteomes" id="UP000315400">
    <property type="component" value="Unassembled WGS sequence"/>
</dbReference>